<feature type="transmembrane region" description="Helical" evidence="6">
    <location>
        <begin position="274"/>
        <end position="295"/>
    </location>
</feature>
<evidence type="ECO:0000313" key="8">
    <source>
        <dbReference type="EMBL" id="MEQ2637691.1"/>
    </source>
</evidence>
<keyword evidence="3 6" id="KW-0812">Transmembrane</keyword>
<feature type="transmembrane region" description="Helical" evidence="6">
    <location>
        <begin position="307"/>
        <end position="326"/>
    </location>
</feature>
<evidence type="ECO:0000259" key="7">
    <source>
        <dbReference type="Pfam" id="PF12698"/>
    </source>
</evidence>
<name>A0ABV1IGK0_9ACTN</name>
<evidence type="ECO:0000256" key="2">
    <source>
        <dbReference type="ARBA" id="ARBA00022475"/>
    </source>
</evidence>
<feature type="transmembrane region" description="Helical" evidence="6">
    <location>
        <begin position="237"/>
        <end position="262"/>
    </location>
</feature>
<keyword evidence="4 6" id="KW-1133">Transmembrane helix</keyword>
<feature type="transmembrane region" description="Helical" evidence="6">
    <location>
        <begin position="370"/>
        <end position="388"/>
    </location>
</feature>
<dbReference type="InterPro" id="IPR013525">
    <property type="entry name" value="ABC2_TM"/>
</dbReference>
<feature type="domain" description="ABC-2 type transporter transmembrane" evidence="7">
    <location>
        <begin position="23"/>
        <end position="385"/>
    </location>
</feature>
<comment type="caution">
    <text evidence="8">The sequence shown here is derived from an EMBL/GenBank/DDBJ whole genome shotgun (WGS) entry which is preliminary data.</text>
</comment>
<evidence type="ECO:0000256" key="5">
    <source>
        <dbReference type="ARBA" id="ARBA00023136"/>
    </source>
</evidence>
<dbReference type="Pfam" id="PF12698">
    <property type="entry name" value="ABC2_membrane_3"/>
    <property type="match status" value="1"/>
</dbReference>
<dbReference type="RefSeq" id="WP_349182270.1">
    <property type="nucleotide sequence ID" value="NZ_JBBNGS010000007.1"/>
</dbReference>
<organism evidence="8 9">
    <name type="scientific">Paratractidigestivibacter faecalis</name>
    <dbReference type="NCBI Taxonomy" id="2292441"/>
    <lineage>
        <taxon>Bacteria</taxon>
        <taxon>Bacillati</taxon>
        <taxon>Actinomycetota</taxon>
        <taxon>Coriobacteriia</taxon>
        <taxon>Coriobacteriales</taxon>
        <taxon>Atopobiaceae</taxon>
        <taxon>Paratractidigestivibacter</taxon>
    </lineage>
</organism>
<comment type="subcellular location">
    <subcellularLocation>
        <location evidence="1">Cell membrane</location>
        <topology evidence="1">Multi-pass membrane protein</topology>
    </subcellularLocation>
</comment>
<keyword evidence="9" id="KW-1185">Reference proteome</keyword>
<sequence>MSTFRSALRVAWRHPVYLVSYLAIVSLMGVLVADQVAAVPSSYEPVRASVAVVDEDGSDLSRAFASWAGGRFDLVETDGTQEVQDALARSLIDCVLVLPQGFGQELLDAARAGDDLPGVQATYGTDVQSGVLAAQEASQWASLAGSAAALEPDADAGAVGELATQAMGERADVATLTSTDAGDARTAAGATTYFNFSAYPIMSSVVVTVGLVLSVFSESEVRRRQGCAPVSPARLDASLLGGCLVLALGAWAWTSVLGLAVFADELSGVPAANLALLLVAQLAISLTPLSLAFALSRLGLREQGLNAAGNIGGMVLTFLGGAWVPLSLMGEEVRTVAHFVPTYWVSDAVTTLLGVGALTATDLARVGTDIGVATLFAVAIAALGLALSRARRA</sequence>
<proteinExistence type="predicted"/>
<dbReference type="EMBL" id="JBBNGS010000007">
    <property type="protein sequence ID" value="MEQ2637691.1"/>
    <property type="molecule type" value="Genomic_DNA"/>
</dbReference>
<evidence type="ECO:0000256" key="4">
    <source>
        <dbReference type="ARBA" id="ARBA00022989"/>
    </source>
</evidence>
<dbReference type="InterPro" id="IPR051449">
    <property type="entry name" value="ABC-2_transporter_component"/>
</dbReference>
<dbReference type="Gene3D" id="3.40.1710.10">
    <property type="entry name" value="abc type-2 transporter like domain"/>
    <property type="match status" value="1"/>
</dbReference>
<feature type="transmembrane region" description="Helical" evidence="6">
    <location>
        <begin position="12"/>
        <end position="33"/>
    </location>
</feature>
<dbReference type="Proteomes" id="UP001478817">
    <property type="component" value="Unassembled WGS sequence"/>
</dbReference>
<evidence type="ECO:0000313" key="9">
    <source>
        <dbReference type="Proteomes" id="UP001478817"/>
    </source>
</evidence>
<dbReference type="PANTHER" id="PTHR30294">
    <property type="entry name" value="MEMBRANE COMPONENT OF ABC TRANSPORTER YHHJ-RELATED"/>
    <property type="match status" value="1"/>
</dbReference>
<gene>
    <name evidence="8" type="ORF">AAAT05_04955</name>
</gene>
<dbReference type="PANTHER" id="PTHR30294:SF29">
    <property type="entry name" value="MULTIDRUG ABC TRANSPORTER PERMEASE YBHS-RELATED"/>
    <property type="match status" value="1"/>
</dbReference>
<keyword evidence="2" id="KW-1003">Cell membrane</keyword>
<evidence type="ECO:0000256" key="6">
    <source>
        <dbReference type="SAM" id="Phobius"/>
    </source>
</evidence>
<evidence type="ECO:0000256" key="1">
    <source>
        <dbReference type="ARBA" id="ARBA00004651"/>
    </source>
</evidence>
<evidence type="ECO:0000256" key="3">
    <source>
        <dbReference type="ARBA" id="ARBA00022692"/>
    </source>
</evidence>
<reference evidence="8 9" key="1">
    <citation type="submission" date="2024-04" db="EMBL/GenBank/DDBJ databases">
        <title>Human intestinal bacterial collection.</title>
        <authorList>
            <person name="Pauvert C."/>
            <person name="Hitch T.C.A."/>
            <person name="Clavel T."/>
        </authorList>
    </citation>
    <scope>NUCLEOTIDE SEQUENCE [LARGE SCALE GENOMIC DNA]</scope>
    <source>
        <strain evidence="8 9">CLA-AA-H197</strain>
    </source>
</reference>
<keyword evidence="5 6" id="KW-0472">Membrane</keyword>
<feature type="transmembrane region" description="Helical" evidence="6">
    <location>
        <begin position="196"/>
        <end position="216"/>
    </location>
</feature>
<accession>A0ABV1IGK0</accession>
<protein>
    <submittedName>
        <fullName evidence="8">ABC transporter permease</fullName>
    </submittedName>
</protein>